<keyword evidence="6" id="KW-1185">Reference proteome</keyword>
<feature type="region of interest" description="Disordered" evidence="1">
    <location>
        <begin position="1"/>
        <end position="26"/>
    </location>
</feature>
<dbReference type="Gene3D" id="1.10.8.270">
    <property type="entry name" value="putative rabgap domain of human tbc1 domain family member 14 like domains"/>
    <property type="match status" value="1"/>
</dbReference>
<gene>
    <name evidence="5" type="ORF">ACA1_378870</name>
</gene>
<dbReference type="SMART" id="SM00164">
    <property type="entry name" value="TBC"/>
    <property type="match status" value="1"/>
</dbReference>
<dbReference type="Pfam" id="PF00069">
    <property type="entry name" value="Pkinase"/>
    <property type="match status" value="1"/>
</dbReference>
<dbReference type="Gene3D" id="1.10.510.10">
    <property type="entry name" value="Transferase(Phosphotransferase) domain 1"/>
    <property type="match status" value="1"/>
</dbReference>
<dbReference type="SUPFAM" id="SSF56112">
    <property type="entry name" value="Protein kinase-like (PK-like)"/>
    <property type="match status" value="1"/>
</dbReference>
<dbReference type="Pfam" id="PF00566">
    <property type="entry name" value="RabGAP-TBC"/>
    <property type="match status" value="1"/>
</dbReference>
<feature type="compositionally biased region" description="Low complexity" evidence="1">
    <location>
        <begin position="431"/>
        <end position="447"/>
    </location>
</feature>
<name>L8GS21_ACACF</name>
<proteinExistence type="predicted"/>
<accession>L8GS21</accession>
<dbReference type="FunFam" id="1.10.8.270:FF:000044">
    <property type="entry name" value="TBC Kinase homolog"/>
    <property type="match status" value="1"/>
</dbReference>
<dbReference type="GO" id="GO:0005096">
    <property type="term" value="F:GTPase activator activity"/>
    <property type="evidence" value="ECO:0007669"/>
    <property type="project" value="TreeGrafter"/>
</dbReference>
<evidence type="ECO:0000313" key="5">
    <source>
        <dbReference type="EMBL" id="ELR15717.1"/>
    </source>
</evidence>
<dbReference type="GO" id="GO:0031267">
    <property type="term" value="F:small GTPase binding"/>
    <property type="evidence" value="ECO:0007669"/>
    <property type="project" value="TreeGrafter"/>
</dbReference>
<sequence>MKAQPAGRRSLDASSPTTTGHGFYALPKRIAAPDATNREKEELDRSPPPVTTIVNRLQALKSTVVSPQLCRYIDVVKSKHDRLLFVSEHYSGSLSKELFIKHHHTKGGFEEELLGSYAFDILRALAHLHDAGVTHRNISSANVLLDPQGGIRLADYGLHFCTRPSKKTPNYFAPELIATGFTTRTSHTFYDHPSSDIWAFGILFIELTQGQLPWHELGKDVRAITRAILDLCGHEDSELEDEEARAALAAASTTPLLSFGSSGSPDLYAASYDPFKRQNKALMQKRHKLKLEDWLKERKGFTELSDGLKEIRKRWLKKPFLKCSLLKVVDIDALLAGSQGPAAESETDEDDVVSTKKKNKPQHQQDSSVTAAATVVDPLGKEPVEEIYHFWKLAGGDIETELASELRTRPPILRIPRVVPIVVRAAGKDGAAATDNGATPPTTAGAAEVGKPKPKQRGALELLYKDDIMPIFLHSLPHSPTRVEEWKRGKGKYVPMELREKDIDYQRHRVKVFRDLLQRLLDTEGLKVAKGRRIDPRREAVVRDIVRAAAIDIPQVLRAEVWTVLLGLHEKSDDERSYDALDKEGEGPADRQIDLDIPRCHQYNPLLASPEGHRKLRRLLKAWVLAQQGHQVYWQGLDSLLAPFLTLNFEREARAYWCLHSLTSRYLPNFFLPDNTIPLQEHLATFRQLLAYHDPQLATHLADVGFQPDLYSISWFLTLFAHIFPLDQVYKLWDVLLVHSPALTHFIAVAILHQLRTTLLPMDFNHCIILFSGGGSALMSIDLESTVRRALAAFRATPPSIYTRKHIEPAPAALRWWEQRMPLDALAKRMAPSLSLEDLVSFREPPVVIDVRAPEAFARARYPGSVNVSPRVLEFSSLNAYRGRPVVVIAEKGDTGYQFANRLVRAFFPLVSTLAGGIDVLVADATTVLEIDS</sequence>
<dbReference type="OMA" id="PRITWEE"/>
<dbReference type="PANTHER" id="PTHR47219:SF9">
    <property type="entry name" value="GTPASE ACTIVATING PROTEIN AND CENTROSOME-ASSOCIATED, ISOFORM B"/>
    <property type="match status" value="1"/>
</dbReference>
<dbReference type="PROSITE" id="PS50011">
    <property type="entry name" value="PROTEIN_KINASE_DOM"/>
    <property type="match status" value="1"/>
</dbReference>
<dbReference type="PROSITE" id="PS50086">
    <property type="entry name" value="TBC_RABGAP"/>
    <property type="match status" value="1"/>
</dbReference>
<dbReference type="InterPro" id="IPR036873">
    <property type="entry name" value="Rhodanese-like_dom_sf"/>
</dbReference>
<dbReference type="GO" id="GO:0004672">
    <property type="term" value="F:protein kinase activity"/>
    <property type="evidence" value="ECO:0007669"/>
    <property type="project" value="InterPro"/>
</dbReference>
<dbReference type="PANTHER" id="PTHR47219">
    <property type="entry name" value="RAB GTPASE-ACTIVATING PROTEIN 1-LIKE"/>
    <property type="match status" value="1"/>
</dbReference>
<dbReference type="RefSeq" id="XP_004337730.1">
    <property type="nucleotide sequence ID" value="XM_004337682.1"/>
</dbReference>
<dbReference type="EMBL" id="KB008025">
    <property type="protein sequence ID" value="ELR15717.1"/>
    <property type="molecule type" value="Genomic_DNA"/>
</dbReference>
<dbReference type="Gene3D" id="1.10.472.80">
    <property type="entry name" value="Ypt/Rab-GAP domain of gyp1p, domain 3"/>
    <property type="match status" value="1"/>
</dbReference>
<dbReference type="GeneID" id="14916389"/>
<organism evidence="5 6">
    <name type="scientific">Acanthamoeba castellanii (strain ATCC 30010 / Neff)</name>
    <dbReference type="NCBI Taxonomy" id="1257118"/>
    <lineage>
        <taxon>Eukaryota</taxon>
        <taxon>Amoebozoa</taxon>
        <taxon>Discosea</taxon>
        <taxon>Longamoebia</taxon>
        <taxon>Centramoebida</taxon>
        <taxon>Acanthamoebidae</taxon>
        <taxon>Acanthamoeba</taxon>
    </lineage>
</organism>
<dbReference type="Pfam" id="PF00581">
    <property type="entry name" value="Rhodanese"/>
    <property type="match status" value="1"/>
</dbReference>
<protein>
    <submittedName>
        <fullName evidence="5">TBC domain containing protein</fullName>
    </submittedName>
</protein>
<dbReference type="STRING" id="1257118.L8GS21"/>
<dbReference type="PROSITE" id="PS50206">
    <property type="entry name" value="RHODANESE_3"/>
    <property type="match status" value="1"/>
</dbReference>
<dbReference type="GO" id="GO:0005524">
    <property type="term" value="F:ATP binding"/>
    <property type="evidence" value="ECO:0007669"/>
    <property type="project" value="InterPro"/>
</dbReference>
<feature type="region of interest" description="Disordered" evidence="1">
    <location>
        <begin position="431"/>
        <end position="452"/>
    </location>
</feature>
<feature type="domain" description="Protein kinase" evidence="2">
    <location>
        <begin position="1"/>
        <end position="335"/>
    </location>
</feature>
<dbReference type="OrthoDB" id="1668230at2759"/>
<feature type="region of interest" description="Disordered" evidence="1">
    <location>
        <begin position="339"/>
        <end position="370"/>
    </location>
</feature>
<dbReference type="Proteomes" id="UP000011083">
    <property type="component" value="Unassembled WGS sequence"/>
</dbReference>
<dbReference type="InterPro" id="IPR000195">
    <property type="entry name" value="Rab-GAP-TBC_dom"/>
</dbReference>
<evidence type="ECO:0000259" key="3">
    <source>
        <dbReference type="PROSITE" id="PS50086"/>
    </source>
</evidence>
<dbReference type="Gene3D" id="3.40.250.10">
    <property type="entry name" value="Rhodanese-like domain"/>
    <property type="match status" value="1"/>
</dbReference>
<evidence type="ECO:0000313" key="6">
    <source>
        <dbReference type="Proteomes" id="UP000011083"/>
    </source>
</evidence>
<dbReference type="SMART" id="SM00450">
    <property type="entry name" value="RHOD"/>
    <property type="match status" value="1"/>
</dbReference>
<feature type="domain" description="Rhodanese" evidence="4">
    <location>
        <begin position="842"/>
        <end position="930"/>
    </location>
</feature>
<dbReference type="InterPro" id="IPR001763">
    <property type="entry name" value="Rhodanese-like_dom"/>
</dbReference>
<evidence type="ECO:0000256" key="1">
    <source>
        <dbReference type="SAM" id="MobiDB-lite"/>
    </source>
</evidence>
<evidence type="ECO:0000259" key="2">
    <source>
        <dbReference type="PROSITE" id="PS50011"/>
    </source>
</evidence>
<dbReference type="KEGG" id="acan:ACA1_378870"/>
<dbReference type="SUPFAM" id="SSF47923">
    <property type="entry name" value="Ypt/Rab-GAP domain of gyp1p"/>
    <property type="match status" value="2"/>
</dbReference>
<dbReference type="InterPro" id="IPR000719">
    <property type="entry name" value="Prot_kinase_dom"/>
</dbReference>
<dbReference type="InterPro" id="IPR050302">
    <property type="entry name" value="Rab_GAP_TBC_domain"/>
</dbReference>
<evidence type="ECO:0000259" key="4">
    <source>
        <dbReference type="PROSITE" id="PS50206"/>
    </source>
</evidence>
<dbReference type="AlphaFoldDB" id="L8GS21"/>
<dbReference type="InterPro" id="IPR011009">
    <property type="entry name" value="Kinase-like_dom_sf"/>
</dbReference>
<dbReference type="SUPFAM" id="SSF52821">
    <property type="entry name" value="Rhodanese/Cell cycle control phosphatase"/>
    <property type="match status" value="1"/>
</dbReference>
<dbReference type="VEuPathDB" id="AmoebaDB:ACA1_378870"/>
<dbReference type="InterPro" id="IPR035969">
    <property type="entry name" value="Rab-GAP_TBC_sf"/>
</dbReference>
<feature type="domain" description="Rab-GAP TBC" evidence="3">
    <location>
        <begin position="552"/>
        <end position="740"/>
    </location>
</feature>
<reference evidence="5 6" key="1">
    <citation type="journal article" date="2013" name="Genome Biol.">
        <title>Genome of Acanthamoeba castellanii highlights extensive lateral gene transfer and early evolution of tyrosine kinase signaling.</title>
        <authorList>
            <person name="Clarke M."/>
            <person name="Lohan A.J."/>
            <person name="Liu B."/>
            <person name="Lagkouvardos I."/>
            <person name="Roy S."/>
            <person name="Zafar N."/>
            <person name="Bertelli C."/>
            <person name="Schilde C."/>
            <person name="Kianianmomeni A."/>
            <person name="Burglin T.R."/>
            <person name="Frech C."/>
            <person name="Turcotte B."/>
            <person name="Kopec K.O."/>
            <person name="Synnott J.M."/>
            <person name="Choo C."/>
            <person name="Paponov I."/>
            <person name="Finkler A."/>
            <person name="Soon Heng Tan C."/>
            <person name="Hutchins A.P."/>
            <person name="Weinmeier T."/>
            <person name="Rattei T."/>
            <person name="Chu J.S."/>
            <person name="Gimenez G."/>
            <person name="Irimia M."/>
            <person name="Rigden D.J."/>
            <person name="Fitzpatrick D.A."/>
            <person name="Lorenzo-Morales J."/>
            <person name="Bateman A."/>
            <person name="Chiu C.H."/>
            <person name="Tang P."/>
            <person name="Hegemann P."/>
            <person name="Fromm H."/>
            <person name="Raoult D."/>
            <person name="Greub G."/>
            <person name="Miranda-Saavedra D."/>
            <person name="Chen N."/>
            <person name="Nash P."/>
            <person name="Ginger M.L."/>
            <person name="Horn M."/>
            <person name="Schaap P."/>
            <person name="Caler L."/>
            <person name="Loftus B."/>
        </authorList>
    </citation>
    <scope>NUCLEOTIDE SEQUENCE [LARGE SCALE GENOMIC DNA]</scope>
    <source>
        <strain evidence="5 6">Neff</strain>
    </source>
</reference>